<reference evidence="1" key="1">
    <citation type="submission" date="2019-03" db="EMBL/GenBank/DDBJ databases">
        <title>Single cell metagenomics reveals metabolic interactions within the superorganism composed of flagellate Streblomastix strix and complex community of Bacteroidetes bacteria on its surface.</title>
        <authorList>
            <person name="Treitli S.C."/>
            <person name="Kolisko M."/>
            <person name="Husnik F."/>
            <person name="Keeling P."/>
            <person name="Hampl V."/>
        </authorList>
    </citation>
    <scope>NUCLEOTIDE SEQUENCE</scope>
    <source>
        <strain evidence="1">STM</strain>
    </source>
</reference>
<evidence type="ECO:0000313" key="1">
    <source>
        <dbReference type="EMBL" id="KAA6304037.1"/>
    </source>
</evidence>
<comment type="caution">
    <text evidence="1">The sequence shown here is derived from an EMBL/GenBank/DDBJ whole genome shotgun (WGS) entry which is preliminary data.</text>
</comment>
<gene>
    <name evidence="1" type="ORF">EZS27_044320</name>
</gene>
<dbReference type="EMBL" id="SNRY01011840">
    <property type="protein sequence ID" value="KAA6304037.1"/>
    <property type="molecule type" value="Genomic_DNA"/>
</dbReference>
<evidence type="ECO:0008006" key="2">
    <source>
        <dbReference type="Google" id="ProtNLM"/>
    </source>
</evidence>
<proteinExistence type="predicted"/>
<feature type="non-terminal residue" evidence="1">
    <location>
        <position position="83"/>
    </location>
</feature>
<protein>
    <recommendedName>
        <fullName evidence="2">Tc1-like transposase DDE domain-containing protein</fullName>
    </recommendedName>
</protein>
<organism evidence="1">
    <name type="scientific">termite gut metagenome</name>
    <dbReference type="NCBI Taxonomy" id="433724"/>
    <lineage>
        <taxon>unclassified sequences</taxon>
        <taxon>metagenomes</taxon>
        <taxon>organismal metagenomes</taxon>
    </lineage>
</organism>
<name>A0A5J4P411_9ZZZZ</name>
<dbReference type="AlphaFoldDB" id="A0A5J4P411"/>
<sequence>MFFYQINRLFFEWLKFEFRAPTRSNAQKLKSQKLSVFGLINSDCKFYSHTTTGSLTSKVLIGYLDEFVQGITKRTILVLDNAP</sequence>
<accession>A0A5J4P411</accession>